<dbReference type="WBParaSite" id="GPLIN_001563000">
    <property type="protein sequence ID" value="GPLIN_001563000"/>
    <property type="gene ID" value="GPLIN_001563000"/>
</dbReference>
<reference evidence="1" key="1">
    <citation type="submission" date="2014-05" db="EMBL/GenBank/DDBJ databases">
        <title>The genome and life-stage specific transcriptomes of Globodera pallida elucidate key aspects of plant parasitism by a cyst nematode.</title>
        <authorList>
            <person name="Cotton J.A."/>
            <person name="Lilley C.J."/>
            <person name="Jones L.M."/>
            <person name="Kikuchi T."/>
            <person name="Reid A.J."/>
            <person name="Thorpe P."/>
            <person name="Tsai I.J."/>
            <person name="Beasley H."/>
            <person name="Blok V."/>
            <person name="Cock P.J.A."/>
            <person name="Van den Akker S.E."/>
            <person name="Holroyd N."/>
            <person name="Hunt M."/>
            <person name="Mantelin S."/>
            <person name="Naghra H."/>
            <person name="Pain A."/>
            <person name="Palomares-Rius J.E."/>
            <person name="Zarowiecki M."/>
            <person name="Berriman M."/>
            <person name="Jones J.T."/>
            <person name="Urwin P.E."/>
        </authorList>
    </citation>
    <scope>NUCLEOTIDE SEQUENCE [LARGE SCALE GENOMIC DNA]</scope>
    <source>
        <strain evidence="1">Lindley</strain>
    </source>
</reference>
<protein>
    <submittedName>
        <fullName evidence="2">C2H2-type domain-containing protein</fullName>
    </submittedName>
</protein>
<keyword evidence="1" id="KW-1185">Reference proteome</keyword>
<accession>A0A183CRX2</accession>
<dbReference type="AlphaFoldDB" id="A0A183CRX2"/>
<evidence type="ECO:0000313" key="2">
    <source>
        <dbReference type="WBParaSite" id="GPLIN_001563000"/>
    </source>
</evidence>
<reference evidence="2" key="2">
    <citation type="submission" date="2016-06" db="UniProtKB">
        <authorList>
            <consortium name="WormBaseParasite"/>
        </authorList>
    </citation>
    <scope>IDENTIFICATION</scope>
</reference>
<organism evidence="1 2">
    <name type="scientific">Globodera pallida</name>
    <name type="common">Potato cyst nematode worm</name>
    <name type="synonym">Heterodera pallida</name>
    <dbReference type="NCBI Taxonomy" id="36090"/>
    <lineage>
        <taxon>Eukaryota</taxon>
        <taxon>Metazoa</taxon>
        <taxon>Ecdysozoa</taxon>
        <taxon>Nematoda</taxon>
        <taxon>Chromadorea</taxon>
        <taxon>Rhabditida</taxon>
        <taxon>Tylenchina</taxon>
        <taxon>Tylenchomorpha</taxon>
        <taxon>Tylenchoidea</taxon>
        <taxon>Heteroderidae</taxon>
        <taxon>Heteroderinae</taxon>
        <taxon>Globodera</taxon>
    </lineage>
</organism>
<evidence type="ECO:0000313" key="1">
    <source>
        <dbReference type="Proteomes" id="UP000050741"/>
    </source>
</evidence>
<name>A0A183CRX2_GLOPA</name>
<sequence length="53" mass="5503">LELHMANCKGRPEKRGGGVTCVQCGKCFANGYTDAKSELGHHRPTASNGNSGG</sequence>
<proteinExistence type="predicted"/>
<dbReference type="Proteomes" id="UP000050741">
    <property type="component" value="Unassembled WGS sequence"/>
</dbReference>